<keyword evidence="4" id="KW-1185">Reference proteome</keyword>
<feature type="region of interest" description="Disordered" evidence="2">
    <location>
        <begin position="1101"/>
        <end position="1130"/>
    </location>
</feature>
<sequence length="1772" mass="197596">MIRQSKASHEEEQEAPSLPMLKVLRDCFPSHLQERATKLLGVEFGTIAGSCFMDMTPLQLSMIMQHANHAPDSESRVQITELLLAATTPEDVAGHKIAQGNNALHLAAFLGMDSTLEMLVAQGCDPLIKNGRSLNALEIKEAMGVSDDCLETLLAQRPPVQDQPFKYKVGDIPPEGQEQESLEGTNSPIPNNNSRRSQVGGGDTINLYTNQREDSGSLDLTEKIPEVLELTFENRRHSTPIKDSQQPSDHDSSTVQLIEQDALYEQQGHLHFMSREEYLYASEDDFNGLRSERDPACFLRVVLQPSKKKLYSILKRGQNQPGLPEDVAAEAYRSYLARLDVQLNLKPLCGQNSLSCTKGVSWEPIAKILTVRRHILSEDQLSVSSSDSEDGDSILETYFEPVRDKNAFYCELDDESDEERASLYTEDRPVTPFGIMGSHFSNSSSLDLSSLVAQDGPPPFPTYQRPLPQTPSDHAQGTRLSSSSHRRAARPPTPLDLRPLEHYALVGKKREPLRSPPPPAPYTHLYRGRRSIEPAPLQPAPVPSSRPPHPLHLVQDIVKGVLPDLNKPLPPLQAGTRGISSLKSTIQRKWTGQPLRSLSASIVPASSGFDDPVTRVSRQLSLPIPTRHSPIETETAPLQAPKTTVTVLRAPQLYPDQLLEGPKSVFRGSDDTLAQAPPDIEYQDENGPPVMESFGGFVHDPTQPCFQIMDRRRERRDSTAKVTAFMSPSIPDLSGFFPRLGNALQAGLQQAIQLSRPSSPISLVRSQNREILAIDPKMPAKSASLESSSSPTSLQSGRSSRRTFASSWSQRKKVVLPTIVVQPSSPDTKETDMEVPVDGWVHGQDLDREDPVLYTTSESEQEDDMQLLKKRRVRSLPMKREKPHVFTDVEQDIDFKECNGLSPRFAEWSNAEIEADFKFFASTIADFERLAQGDKGQSYTLRRSIRTTFYTDRPRRSPLKVSPWKSATSMEDKVSRRRTLSNQNYASTIDTGVLYMRIRSIEHFSLPILDETTMASIRIDTGFEKVDTDYVLLDDLSVLFNQEFCLPVCPGLAITLTLHLMQAPHLQPRYASPQVLLTPSPDSGESDQGFFDEEVHVAIQLQQQQQQHGQQSVSSKSKTPSVPLRKQEAGNRTPIAWAKAAAAAASTSSAIRQKLVLPSIFKSRSQMSTPTTISSLVIGSNSDTPITKSTPGTSFESVGMEHGREWFARSTAMASAQTKVQSLPATLKSPTFAIIPSCAQDASVPIEHKDPKNNGDTSKSTFLKWKTGIAQTVRRKGKNVVQEEARRQRERPHSQDIFSIDDVESLKPFNMKFRKGTRTPVHESNSDDGATTFVIHPTSDSVTQEGREKSTVLPISETGSMHPPLPSGPSADGALIKTSRKKKTSKVTKANEPTVSLTKLSMSEIRSTETPLEILTRHILFDDENCIGRSGIVFKELQSSCENTIVPVDFVMVNNWVDRYDYGRVLPTERGSRQVFPAHGDLPKVGDRLLTPPLQQDVVTTTAAVSQGDSGSDSNDAVSETDTETDEESLVAKVSTSLCFIPGPVVDPEDVMYEDQNHIPTEPQNLQDCQFGLYYFRWQDRVTFEGPLFYLTERGFWKEGWFTLRGSLLLQRAGKWSNDALMQGSEQQPRCLDLETVRYLQTNRGIFKTTAKYLDGEEKGQDEDHLSHRRMSLCMSFDGDYENLGRDDDEDDDDYDHAADDQDEGSFYPVRNGFRLKMKVCNIHRSSSSWRATTRTAVIQDFYAATPELAQAWVSAIITNCRERPPKPYWLR</sequence>
<proteinExistence type="predicted"/>
<comment type="caution">
    <text evidence="3">The sequence shown here is derived from an EMBL/GenBank/DDBJ whole genome shotgun (WGS) entry which is preliminary data.</text>
</comment>
<feature type="compositionally biased region" description="Low complexity" evidence="2">
    <location>
        <begin position="1101"/>
        <end position="1123"/>
    </location>
</feature>
<feature type="compositionally biased region" description="Acidic residues" evidence="2">
    <location>
        <begin position="1519"/>
        <end position="1528"/>
    </location>
</feature>
<dbReference type="InterPro" id="IPR036770">
    <property type="entry name" value="Ankyrin_rpt-contain_sf"/>
</dbReference>
<dbReference type="InterPro" id="IPR002110">
    <property type="entry name" value="Ankyrin_rpt"/>
</dbReference>
<feature type="compositionally biased region" description="Polar residues" evidence="2">
    <location>
        <begin position="1502"/>
        <end position="1518"/>
    </location>
</feature>
<feature type="region of interest" description="Disordered" evidence="2">
    <location>
        <begin position="779"/>
        <end position="805"/>
    </location>
</feature>
<reference evidence="3" key="1">
    <citation type="submission" date="2021-11" db="EMBL/GenBank/DDBJ databases">
        <authorList>
            <person name="Herlambang A."/>
            <person name="Guo Y."/>
            <person name="Takashima Y."/>
            <person name="Nishizawa T."/>
        </authorList>
    </citation>
    <scope>NUCLEOTIDE SEQUENCE</scope>
    <source>
        <strain evidence="3">E1425</strain>
    </source>
</reference>
<gene>
    <name evidence="3" type="ORF">EMPS_08519</name>
</gene>
<dbReference type="SUPFAM" id="SSF48403">
    <property type="entry name" value="Ankyrin repeat"/>
    <property type="match status" value="1"/>
</dbReference>
<accession>A0A9P3HGI7</accession>
<dbReference type="PROSITE" id="PS50297">
    <property type="entry name" value="ANK_REP_REGION"/>
    <property type="match status" value="1"/>
</dbReference>
<reference evidence="3" key="2">
    <citation type="journal article" date="2022" name="Microbiol. Resour. Announc.">
        <title>Whole-Genome Sequence of Entomortierella parvispora E1425, a Mucoromycotan Fungus Associated with Burkholderiaceae-Related Endosymbiotic Bacteria.</title>
        <authorList>
            <person name="Herlambang A."/>
            <person name="Guo Y."/>
            <person name="Takashima Y."/>
            <person name="Narisawa K."/>
            <person name="Ohta H."/>
            <person name="Nishizawa T."/>
        </authorList>
    </citation>
    <scope>NUCLEOTIDE SEQUENCE</scope>
    <source>
        <strain evidence="3">E1425</strain>
    </source>
</reference>
<evidence type="ECO:0000256" key="2">
    <source>
        <dbReference type="SAM" id="MobiDB-lite"/>
    </source>
</evidence>
<feature type="region of interest" description="Disordered" evidence="2">
    <location>
        <begin position="449"/>
        <end position="498"/>
    </location>
</feature>
<evidence type="ECO:0008006" key="5">
    <source>
        <dbReference type="Google" id="ProtNLM"/>
    </source>
</evidence>
<evidence type="ECO:0000256" key="1">
    <source>
        <dbReference type="PROSITE-ProRule" id="PRU00023"/>
    </source>
</evidence>
<protein>
    <recommendedName>
        <fullName evidence="5">PH domain-containing protein</fullName>
    </recommendedName>
</protein>
<dbReference type="Proteomes" id="UP000827284">
    <property type="component" value="Unassembled WGS sequence"/>
</dbReference>
<evidence type="ECO:0000313" key="3">
    <source>
        <dbReference type="EMBL" id="GJJ76160.1"/>
    </source>
</evidence>
<dbReference type="PROSITE" id="PS50088">
    <property type="entry name" value="ANK_REPEAT"/>
    <property type="match status" value="1"/>
</dbReference>
<dbReference type="Gene3D" id="1.25.40.20">
    <property type="entry name" value="Ankyrin repeat-containing domain"/>
    <property type="match status" value="1"/>
</dbReference>
<evidence type="ECO:0000313" key="4">
    <source>
        <dbReference type="Proteomes" id="UP000827284"/>
    </source>
</evidence>
<dbReference type="OrthoDB" id="2123378at2759"/>
<feature type="region of interest" description="Disordered" evidence="2">
    <location>
        <begin position="164"/>
        <end position="209"/>
    </location>
</feature>
<dbReference type="EMBL" id="BQFW01000012">
    <property type="protein sequence ID" value="GJJ76160.1"/>
    <property type="molecule type" value="Genomic_DNA"/>
</dbReference>
<organism evidence="3 4">
    <name type="scientific">Entomortierella parvispora</name>
    <dbReference type="NCBI Taxonomy" id="205924"/>
    <lineage>
        <taxon>Eukaryota</taxon>
        <taxon>Fungi</taxon>
        <taxon>Fungi incertae sedis</taxon>
        <taxon>Mucoromycota</taxon>
        <taxon>Mortierellomycotina</taxon>
        <taxon>Mortierellomycetes</taxon>
        <taxon>Mortierellales</taxon>
        <taxon>Mortierellaceae</taxon>
        <taxon>Entomortierella</taxon>
    </lineage>
</organism>
<feature type="repeat" description="ANK" evidence="1">
    <location>
        <begin position="99"/>
        <end position="131"/>
    </location>
</feature>
<name>A0A9P3HGI7_9FUNG</name>
<feature type="compositionally biased region" description="Low complexity" evidence="2">
    <location>
        <begin position="782"/>
        <end position="798"/>
    </location>
</feature>
<keyword evidence="1" id="KW-0040">ANK repeat</keyword>
<feature type="compositionally biased region" description="Basic and acidic residues" evidence="2">
    <location>
        <begin position="1281"/>
        <end position="1294"/>
    </location>
</feature>
<feature type="region of interest" description="Disordered" evidence="2">
    <location>
        <begin position="1274"/>
        <end position="1294"/>
    </location>
</feature>
<feature type="region of interest" description="Disordered" evidence="2">
    <location>
        <begin position="1502"/>
        <end position="1528"/>
    </location>
</feature>
<feature type="compositionally biased region" description="Low complexity" evidence="2">
    <location>
        <begin position="186"/>
        <end position="197"/>
    </location>
</feature>